<dbReference type="RefSeq" id="WP_150574437.1">
    <property type="nucleotide sequence ID" value="NZ_CABPSN010000001.1"/>
</dbReference>
<keyword evidence="2" id="KW-1185">Reference proteome</keyword>
<gene>
    <name evidence="1" type="ORF">PAQ31011_00649</name>
</gene>
<accession>A0A5E4S833</accession>
<name>A0A5E4S833_9BURK</name>
<proteinExistence type="predicted"/>
<dbReference type="AlphaFoldDB" id="A0A5E4S833"/>
<reference evidence="1 2" key="1">
    <citation type="submission" date="2019-08" db="EMBL/GenBank/DDBJ databases">
        <authorList>
            <person name="Peeters C."/>
        </authorList>
    </citation>
    <scope>NUCLEOTIDE SEQUENCE [LARGE SCALE GENOMIC DNA]</scope>
    <source>
        <strain evidence="1 2">LMG 31011</strain>
    </source>
</reference>
<organism evidence="1 2">
    <name type="scientific">Pandoraea aquatica</name>
    <dbReference type="NCBI Taxonomy" id="2508290"/>
    <lineage>
        <taxon>Bacteria</taxon>
        <taxon>Pseudomonadati</taxon>
        <taxon>Pseudomonadota</taxon>
        <taxon>Betaproteobacteria</taxon>
        <taxon>Burkholderiales</taxon>
        <taxon>Burkholderiaceae</taxon>
        <taxon>Pandoraea</taxon>
    </lineage>
</organism>
<dbReference type="OrthoDB" id="8659244at2"/>
<evidence type="ECO:0000313" key="2">
    <source>
        <dbReference type="Proteomes" id="UP000366819"/>
    </source>
</evidence>
<protein>
    <submittedName>
        <fullName evidence="1">Uncharacterized protein</fullName>
    </submittedName>
</protein>
<dbReference type="Proteomes" id="UP000366819">
    <property type="component" value="Unassembled WGS sequence"/>
</dbReference>
<dbReference type="EMBL" id="CABPSN010000001">
    <property type="protein sequence ID" value="VVD71787.1"/>
    <property type="molecule type" value="Genomic_DNA"/>
</dbReference>
<evidence type="ECO:0000313" key="1">
    <source>
        <dbReference type="EMBL" id="VVD71787.1"/>
    </source>
</evidence>
<sequence length="226" mass="24877">MQLTAKRIKQSPASDFAALMNGQYLGDEKVLLDQIALQLLKRTLATLRDMHHRDDSALLKSRDTQIALACSLAAVLLTDSGRVSKTRPTNLSLPVSNWGPAEVLKHTGMSKSTLYRGDHTKFYSVIPPGMQNGRAYPAWQFVGDAPLYLPQVLSVLNRKSRLQVNTFLVSEQDALNELSPAEVLTGLSFEDRGALGVPQKRMLSLPAEMRLEKVIALAKLEVADPV</sequence>